<dbReference type="HOGENOM" id="CLU_1914114_0_0_0"/>
<geneLocation type="plasmid" evidence="1 2">
    <name>pACIX901</name>
</geneLocation>
<dbReference type="KEGG" id="acm:AciX9_4176"/>
<organism evidence="2">
    <name type="scientific">Granulicella tundricola (strain ATCC BAA-1859 / DSM 23138 / MP5ACTX9)</name>
    <dbReference type="NCBI Taxonomy" id="1198114"/>
    <lineage>
        <taxon>Bacteria</taxon>
        <taxon>Pseudomonadati</taxon>
        <taxon>Acidobacteriota</taxon>
        <taxon>Terriglobia</taxon>
        <taxon>Terriglobales</taxon>
        <taxon>Acidobacteriaceae</taxon>
        <taxon>Granulicella</taxon>
    </lineage>
</organism>
<evidence type="ECO:0000313" key="1">
    <source>
        <dbReference type="EMBL" id="ADW70955.1"/>
    </source>
</evidence>
<evidence type="ECO:0000313" key="2">
    <source>
        <dbReference type="Proteomes" id="UP000000343"/>
    </source>
</evidence>
<dbReference type="EMBL" id="CP002481">
    <property type="protein sequence ID" value="ADW70955.1"/>
    <property type="molecule type" value="Genomic_DNA"/>
</dbReference>
<dbReference type="OrthoDB" id="1357142at2"/>
<gene>
    <name evidence="1" type="ordered locus">AciX9_4176</name>
</gene>
<keyword evidence="2" id="KW-1185">Reference proteome</keyword>
<name>E8X671_GRATM</name>
<proteinExistence type="predicted"/>
<accession>E8X671</accession>
<keyword evidence="1" id="KW-0614">Plasmid</keyword>
<protein>
    <submittedName>
        <fullName evidence="1">Uncharacterized protein</fullName>
    </submittedName>
</protein>
<dbReference type="RefSeq" id="WP_013572867.1">
    <property type="nucleotide sequence ID" value="NC_015057.1"/>
</dbReference>
<reference evidence="2" key="1">
    <citation type="submission" date="2011-01" db="EMBL/GenBank/DDBJ databases">
        <title>Complete sequence of plasmid1 of Acidobacterium sp. MP5ACTX9.</title>
        <authorList>
            <consortium name="US DOE Joint Genome Institute"/>
            <person name="Lucas S."/>
            <person name="Copeland A."/>
            <person name="Lapidus A."/>
            <person name="Cheng J.-F."/>
            <person name="Goodwin L."/>
            <person name="Pitluck S."/>
            <person name="Teshima H."/>
            <person name="Detter J.C."/>
            <person name="Han C."/>
            <person name="Tapia R."/>
            <person name="Land M."/>
            <person name="Hauser L."/>
            <person name="Kyrpides N."/>
            <person name="Ivanova N."/>
            <person name="Ovchinnikova G."/>
            <person name="Pagani I."/>
            <person name="Rawat S.R."/>
            <person name="Mannisto M."/>
            <person name="Haggblom M.M."/>
            <person name="Woyke T."/>
        </authorList>
    </citation>
    <scope>NUCLEOTIDE SEQUENCE [LARGE SCALE GENOMIC DNA]</scope>
    <source>
        <strain evidence="2">MP5ACTX9</strain>
        <plasmid evidence="2">Plasmid pACIX901</plasmid>
    </source>
</reference>
<dbReference type="AlphaFoldDB" id="E8X671"/>
<sequence length="132" mass="15233">MAIKFHPQWKIADPWYTQRYGSYQVFLDSVNQQQIMAALWAANGHFRGQPWVTEILQDAASTSQHSYDVTIEQGVHQPESYAGEDGFILHFTMRNSRGRAYHLYVKQKDNGALTINEISFMRNGAQVQVFYS</sequence>
<dbReference type="Proteomes" id="UP000000343">
    <property type="component" value="Plasmid pACIX901"/>
</dbReference>